<protein>
    <submittedName>
        <fullName evidence="2">DUF4307 domain-containing protein</fullName>
    </submittedName>
</protein>
<dbReference type="Proteomes" id="UP000516117">
    <property type="component" value="Chromosome"/>
</dbReference>
<accession>A0A7H0H277</accession>
<dbReference type="InterPro" id="IPR025443">
    <property type="entry name" value="DUF4307"/>
</dbReference>
<keyword evidence="1" id="KW-1133">Transmembrane helix</keyword>
<name>A0A7H0H277_9ACTN</name>
<keyword evidence="1" id="KW-0472">Membrane</keyword>
<gene>
    <name evidence="2" type="ORF">H9L22_09935</name>
</gene>
<organism evidence="2 3">
    <name type="scientific">Tessaracoccus defluvii</name>
    <dbReference type="NCBI Taxonomy" id="1285901"/>
    <lineage>
        <taxon>Bacteria</taxon>
        <taxon>Bacillati</taxon>
        <taxon>Actinomycetota</taxon>
        <taxon>Actinomycetes</taxon>
        <taxon>Propionibacteriales</taxon>
        <taxon>Propionibacteriaceae</taxon>
        <taxon>Tessaracoccus</taxon>
    </lineage>
</organism>
<dbReference type="Pfam" id="PF14155">
    <property type="entry name" value="DUF4307"/>
    <property type="match status" value="1"/>
</dbReference>
<keyword evidence="1" id="KW-0812">Transmembrane</keyword>
<evidence type="ECO:0000313" key="2">
    <source>
        <dbReference type="EMBL" id="QNP54643.1"/>
    </source>
</evidence>
<proteinExistence type="predicted"/>
<dbReference type="KEGG" id="tdf:H9L22_09935"/>
<keyword evidence="3" id="KW-1185">Reference proteome</keyword>
<evidence type="ECO:0000256" key="1">
    <source>
        <dbReference type="SAM" id="Phobius"/>
    </source>
</evidence>
<dbReference type="RefSeq" id="WP_187719781.1">
    <property type="nucleotide sequence ID" value="NZ_BAABBL010000008.1"/>
</dbReference>
<feature type="transmembrane region" description="Helical" evidence="1">
    <location>
        <begin position="20"/>
        <end position="43"/>
    </location>
</feature>
<reference evidence="2 3" key="1">
    <citation type="submission" date="2020-08" db="EMBL/GenBank/DDBJ databases">
        <title>Genome sequence of Tessaracoccus defluvii JCM 17540T.</title>
        <authorList>
            <person name="Hyun D.-W."/>
            <person name="Bae J.-W."/>
        </authorList>
    </citation>
    <scope>NUCLEOTIDE SEQUENCE [LARGE SCALE GENOMIC DNA]</scope>
    <source>
        <strain evidence="2 3">JCM 17540</strain>
    </source>
</reference>
<evidence type="ECO:0000313" key="3">
    <source>
        <dbReference type="Proteomes" id="UP000516117"/>
    </source>
</evidence>
<sequence>MTDDEARIRARYPRRTTADVLLGGIALVGVLGAIAVVLVTGLVRANPPVVAMVRSFEVVSPTVMEAELVVQRKDPSAAAQCRVFAQAESYERVAEATIDVPPGTETLTTVDISLSTIKEATAIEIEYCQLSD</sequence>
<dbReference type="AlphaFoldDB" id="A0A7H0H277"/>
<dbReference type="EMBL" id="CP060789">
    <property type="protein sequence ID" value="QNP54643.1"/>
    <property type="molecule type" value="Genomic_DNA"/>
</dbReference>